<dbReference type="AlphaFoldDB" id="A0A3B0TVM7"/>
<dbReference type="InterPro" id="IPR018900">
    <property type="entry name" value="Curli_CsgE"/>
</dbReference>
<proteinExistence type="predicted"/>
<sequence>MQENEECKVYFYIRKSGNLISKDSVVIVAAEKADKEVVEEEDFEIKGIVIDNAITKLGKDFHDYFYQAYLVSGNQYPFIITIKERPSFGRSSIITLQVDDKKIIEFYSRPDEEYLKEYAKLALQRLKIFDKQRKLLYKNRRI</sequence>
<evidence type="ECO:0000256" key="1">
    <source>
        <dbReference type="ARBA" id="ARBA00022729"/>
    </source>
</evidence>
<keyword evidence="1" id="KW-0732">Signal</keyword>
<gene>
    <name evidence="2" type="ORF">MNBD_BACTEROID04-58</name>
</gene>
<dbReference type="EMBL" id="UOER01000117">
    <property type="protein sequence ID" value="VAW22038.1"/>
    <property type="molecule type" value="Genomic_DNA"/>
</dbReference>
<reference evidence="2" key="1">
    <citation type="submission" date="2018-06" db="EMBL/GenBank/DDBJ databases">
        <authorList>
            <person name="Zhirakovskaya E."/>
        </authorList>
    </citation>
    <scope>NUCLEOTIDE SEQUENCE</scope>
</reference>
<protein>
    <recommendedName>
        <fullName evidence="3">Curli production assembly/transport component CsgE</fullName>
    </recommendedName>
</protein>
<name>A0A3B0TVM7_9ZZZZ</name>
<accession>A0A3B0TVM7</accession>
<dbReference type="Pfam" id="PF10627">
    <property type="entry name" value="CsgE"/>
    <property type="match status" value="1"/>
</dbReference>
<evidence type="ECO:0000313" key="2">
    <source>
        <dbReference type="EMBL" id="VAW22038.1"/>
    </source>
</evidence>
<evidence type="ECO:0008006" key="3">
    <source>
        <dbReference type="Google" id="ProtNLM"/>
    </source>
</evidence>
<organism evidence="2">
    <name type="scientific">hydrothermal vent metagenome</name>
    <dbReference type="NCBI Taxonomy" id="652676"/>
    <lineage>
        <taxon>unclassified sequences</taxon>
        <taxon>metagenomes</taxon>
        <taxon>ecological metagenomes</taxon>
    </lineage>
</organism>